<dbReference type="PROSITE" id="PS50835">
    <property type="entry name" value="IG_LIKE"/>
    <property type="match status" value="1"/>
</dbReference>
<dbReference type="SMART" id="SM00060">
    <property type="entry name" value="FN3"/>
    <property type="match status" value="1"/>
</dbReference>
<dbReference type="Gene3D" id="1.10.510.10">
    <property type="entry name" value="Transferase(Phosphotransferase) domain 1"/>
    <property type="match status" value="1"/>
</dbReference>
<dbReference type="FunFam" id="2.60.40.10:FF:001127">
    <property type="entry name" value="Myosin, light chain kinase a"/>
    <property type="match status" value="1"/>
</dbReference>
<dbReference type="PANTHER" id="PTHR47633">
    <property type="entry name" value="IMMUNOGLOBULIN"/>
    <property type="match status" value="1"/>
</dbReference>
<evidence type="ECO:0000256" key="6">
    <source>
        <dbReference type="PROSITE-ProRule" id="PRU10141"/>
    </source>
</evidence>
<dbReference type="SMART" id="SM00220">
    <property type="entry name" value="S_TKc"/>
    <property type="match status" value="1"/>
</dbReference>
<dbReference type="FunFam" id="1.10.510.10:FF:000321">
    <property type="entry name" value="Bent, isoform C"/>
    <property type="match status" value="1"/>
</dbReference>
<dbReference type="SMART" id="SM00408">
    <property type="entry name" value="IGc2"/>
    <property type="match status" value="1"/>
</dbReference>
<dbReference type="InterPro" id="IPR003598">
    <property type="entry name" value="Ig_sub2"/>
</dbReference>
<dbReference type="InterPro" id="IPR013783">
    <property type="entry name" value="Ig-like_fold"/>
</dbReference>
<dbReference type="InterPro" id="IPR003599">
    <property type="entry name" value="Ig_sub"/>
</dbReference>
<dbReference type="SUPFAM" id="SSF48726">
    <property type="entry name" value="Immunoglobulin"/>
    <property type="match status" value="1"/>
</dbReference>
<evidence type="ECO:0008006" key="12">
    <source>
        <dbReference type="Google" id="ProtNLM"/>
    </source>
</evidence>
<evidence type="ECO:0000256" key="5">
    <source>
        <dbReference type="ARBA" id="ARBA00023319"/>
    </source>
</evidence>
<dbReference type="Pfam" id="PF00069">
    <property type="entry name" value="Pkinase"/>
    <property type="match status" value="1"/>
</dbReference>
<reference evidence="10" key="1">
    <citation type="thesis" date="2020" institute="ProQuest LLC" country="789 East Eisenhower Parkway, Ann Arbor, MI, USA">
        <title>Comparative Genomics and Chromosome Evolution.</title>
        <authorList>
            <person name="Mudd A.B."/>
        </authorList>
    </citation>
    <scope>NUCLEOTIDE SEQUENCE</scope>
    <source>
        <strain evidence="10">237g6f4</strain>
        <tissue evidence="10">Blood</tissue>
    </source>
</reference>
<dbReference type="InterPro" id="IPR003961">
    <property type="entry name" value="FN3_dom"/>
</dbReference>
<dbReference type="InterPro" id="IPR013098">
    <property type="entry name" value="Ig_I-set"/>
</dbReference>
<dbReference type="PROSITE" id="PS00107">
    <property type="entry name" value="PROTEIN_KINASE_ATP"/>
    <property type="match status" value="1"/>
</dbReference>
<evidence type="ECO:0000256" key="3">
    <source>
        <dbReference type="ARBA" id="ARBA00022741"/>
    </source>
</evidence>
<sequence>MIRQVSEEDSGSYTLCVQDQTGSIQHHSSLAVVDHPSPPSGKPLVSAVVQSSLTLSWSGPCYDGGSAVLRYSIEVKPVGRDSWKLLTDTCTSTSFHVKEGLVPGEQYQFRVRATNAYGVSEPGAESDIVVMASSRDEDPECEEPVEYTEVTVNTTDRVDNLYIKLEKLGMGKFGQVYKLQEKRTGKIRAGKFSKARLQKDIANARSEVELMNKLHHPRLVHCVAAFQEPGWVILVLEYIAGGELFERIVADDFEHTEITSVDYMSQILSGVGYMHQQGIVHLDLKPENIVCVSKVDTRVKIIDFGLARKLEPGVPVKVLQGTAEFVAPEVIAYEPVGFTTDMWSLGVICFILLSGESPFQGENDTETLQNITSGNWEFDEETDAVLSDSAKDFIRRLLQKNMKSRLTAEQAVNHPWIKDKAISSTKTLSKEKIKKFLARQKWQKTGKAVLALKRMAMLSHKSDSNSSPTTDTDDSESKKVFSFLQEQLQRPPVFSSPLKDQAEVSGSSARFHCHIEGFPDPEVLWFFSGSPIQESKRFEIEYEDSGSCTLIISDVLPSDAGVYMCQASNSHGQAETSARLTVHCLRAERSIRDGTVKTV</sequence>
<dbReference type="InterPro" id="IPR011009">
    <property type="entry name" value="Kinase-like_dom_sf"/>
</dbReference>
<evidence type="ECO:0000259" key="9">
    <source>
        <dbReference type="PROSITE" id="PS50853"/>
    </source>
</evidence>
<evidence type="ECO:0000259" key="8">
    <source>
        <dbReference type="PROSITE" id="PS50835"/>
    </source>
</evidence>
<dbReference type="CDD" id="cd00063">
    <property type="entry name" value="FN3"/>
    <property type="match status" value="1"/>
</dbReference>
<dbReference type="InterPro" id="IPR036179">
    <property type="entry name" value="Ig-like_dom_sf"/>
</dbReference>
<keyword evidence="2" id="KW-0677">Repeat</keyword>
<name>A0AAV7AYJ1_ENGPU</name>
<dbReference type="GO" id="GO:0004672">
    <property type="term" value="F:protein kinase activity"/>
    <property type="evidence" value="ECO:0007669"/>
    <property type="project" value="InterPro"/>
</dbReference>
<feature type="domain" description="Protein kinase" evidence="7">
    <location>
        <begin position="162"/>
        <end position="417"/>
    </location>
</feature>
<dbReference type="PANTHER" id="PTHR47633:SF9">
    <property type="entry name" value="NON-SPECIFIC SERINE_THREONINE PROTEIN KINASE"/>
    <property type="match status" value="1"/>
</dbReference>
<evidence type="ECO:0000256" key="1">
    <source>
        <dbReference type="ARBA" id="ARBA00006692"/>
    </source>
</evidence>
<dbReference type="PRINTS" id="PR00014">
    <property type="entry name" value="FNTYPEIII"/>
</dbReference>
<feature type="domain" description="Ig-like" evidence="8">
    <location>
        <begin position="491"/>
        <end position="581"/>
    </location>
</feature>
<feature type="binding site" evidence="6">
    <location>
        <position position="191"/>
    </location>
    <ligand>
        <name>ATP</name>
        <dbReference type="ChEBI" id="CHEBI:30616"/>
    </ligand>
</feature>
<dbReference type="PROSITE" id="PS00108">
    <property type="entry name" value="PROTEIN_KINASE_ST"/>
    <property type="match status" value="1"/>
</dbReference>
<organism evidence="10 11">
    <name type="scientific">Engystomops pustulosus</name>
    <name type="common">Tungara frog</name>
    <name type="synonym">Physalaemus pustulosus</name>
    <dbReference type="NCBI Taxonomy" id="76066"/>
    <lineage>
        <taxon>Eukaryota</taxon>
        <taxon>Metazoa</taxon>
        <taxon>Chordata</taxon>
        <taxon>Craniata</taxon>
        <taxon>Vertebrata</taxon>
        <taxon>Euteleostomi</taxon>
        <taxon>Amphibia</taxon>
        <taxon>Batrachia</taxon>
        <taxon>Anura</taxon>
        <taxon>Neobatrachia</taxon>
        <taxon>Hyloidea</taxon>
        <taxon>Leptodactylidae</taxon>
        <taxon>Leiuperinae</taxon>
        <taxon>Engystomops</taxon>
    </lineage>
</organism>
<dbReference type="InterPro" id="IPR008271">
    <property type="entry name" value="Ser/Thr_kinase_AS"/>
</dbReference>
<keyword evidence="3 6" id="KW-0547">Nucleotide-binding</keyword>
<dbReference type="FunFam" id="2.60.40.10:FF:000080">
    <property type="entry name" value="Myosin light chain kinase, smooth muscle"/>
    <property type="match status" value="1"/>
</dbReference>
<evidence type="ECO:0000313" key="10">
    <source>
        <dbReference type="EMBL" id="KAG8566649.1"/>
    </source>
</evidence>
<protein>
    <recommendedName>
        <fullName evidence="12">Myosin light chain kinase, smooth muscle-like</fullName>
    </recommendedName>
</protein>
<evidence type="ECO:0000256" key="4">
    <source>
        <dbReference type="ARBA" id="ARBA00022840"/>
    </source>
</evidence>
<dbReference type="Proteomes" id="UP000824782">
    <property type="component" value="Unassembled WGS sequence"/>
</dbReference>
<dbReference type="EMBL" id="WNYA01000006">
    <property type="protein sequence ID" value="KAG8566649.1"/>
    <property type="molecule type" value="Genomic_DNA"/>
</dbReference>
<evidence type="ECO:0000259" key="7">
    <source>
        <dbReference type="PROSITE" id="PS50011"/>
    </source>
</evidence>
<dbReference type="InterPro" id="IPR000719">
    <property type="entry name" value="Prot_kinase_dom"/>
</dbReference>
<dbReference type="InterPro" id="IPR036116">
    <property type="entry name" value="FN3_sf"/>
</dbReference>
<keyword evidence="4 6" id="KW-0067">ATP-binding</keyword>
<dbReference type="AlphaFoldDB" id="A0AAV7AYJ1"/>
<dbReference type="PROSITE" id="PS50853">
    <property type="entry name" value="FN3"/>
    <property type="match status" value="1"/>
</dbReference>
<comment type="caution">
    <text evidence="10">The sequence shown here is derived from an EMBL/GenBank/DDBJ whole genome shotgun (WGS) entry which is preliminary data.</text>
</comment>
<dbReference type="InterPro" id="IPR007110">
    <property type="entry name" value="Ig-like_dom"/>
</dbReference>
<dbReference type="SMART" id="SM00409">
    <property type="entry name" value="IG"/>
    <property type="match status" value="1"/>
</dbReference>
<evidence type="ECO:0000313" key="11">
    <source>
        <dbReference type="Proteomes" id="UP000824782"/>
    </source>
</evidence>
<dbReference type="InterPro" id="IPR017441">
    <property type="entry name" value="Protein_kinase_ATP_BS"/>
</dbReference>
<dbReference type="Pfam" id="PF07679">
    <property type="entry name" value="I-set"/>
    <property type="match status" value="1"/>
</dbReference>
<keyword evidence="11" id="KW-1185">Reference proteome</keyword>
<dbReference type="PROSITE" id="PS50011">
    <property type="entry name" value="PROTEIN_KINASE_DOM"/>
    <property type="match status" value="1"/>
</dbReference>
<dbReference type="Pfam" id="PF00041">
    <property type="entry name" value="fn3"/>
    <property type="match status" value="1"/>
</dbReference>
<evidence type="ECO:0000256" key="2">
    <source>
        <dbReference type="ARBA" id="ARBA00022737"/>
    </source>
</evidence>
<gene>
    <name evidence="10" type="ORF">GDO81_013333</name>
</gene>
<accession>A0AAV7AYJ1</accession>
<dbReference type="Gene3D" id="2.60.40.10">
    <property type="entry name" value="Immunoglobulins"/>
    <property type="match status" value="2"/>
</dbReference>
<dbReference type="GO" id="GO:0005524">
    <property type="term" value="F:ATP binding"/>
    <property type="evidence" value="ECO:0007669"/>
    <property type="project" value="UniProtKB-UniRule"/>
</dbReference>
<dbReference type="SUPFAM" id="SSF49265">
    <property type="entry name" value="Fibronectin type III"/>
    <property type="match status" value="1"/>
</dbReference>
<keyword evidence="5" id="KW-0393">Immunoglobulin domain</keyword>
<comment type="similarity">
    <text evidence="1">Belongs to the protein kinase superfamily. CAMK Ser/Thr protein kinase family.</text>
</comment>
<proteinExistence type="inferred from homology"/>
<dbReference type="SUPFAM" id="SSF56112">
    <property type="entry name" value="Protein kinase-like (PK-like)"/>
    <property type="match status" value="1"/>
</dbReference>
<feature type="domain" description="Fibronectin type-III" evidence="9">
    <location>
        <begin position="35"/>
        <end position="134"/>
    </location>
</feature>
<dbReference type="Gene3D" id="3.30.200.20">
    <property type="entry name" value="Phosphorylase Kinase, domain 1"/>
    <property type="match status" value="1"/>
</dbReference>